<protein>
    <recommendedName>
        <fullName evidence="2">DAHL domain-containing protein</fullName>
    </recommendedName>
</protein>
<dbReference type="RefSeq" id="WP_193993386.1">
    <property type="nucleotide sequence ID" value="NZ_JADEXP010000094.1"/>
</dbReference>
<name>A0A928ZU01_LEPEC</name>
<dbReference type="AlphaFoldDB" id="A0A928ZU01"/>
<comment type="caution">
    <text evidence="3">The sequence shown here is derived from an EMBL/GenBank/DDBJ whole genome shotgun (WGS) entry which is preliminary data.</text>
</comment>
<feature type="domain" description="DAHL" evidence="2">
    <location>
        <begin position="39"/>
        <end position="274"/>
    </location>
</feature>
<reference evidence="3" key="1">
    <citation type="submission" date="2020-10" db="EMBL/GenBank/DDBJ databases">
        <authorList>
            <person name="Castelo-Branco R."/>
            <person name="Eusebio N."/>
            <person name="Adriana R."/>
            <person name="Vieira A."/>
            <person name="Brugerolle De Fraissinette N."/>
            <person name="Rezende De Castro R."/>
            <person name="Schneider M.P."/>
            <person name="Vasconcelos V."/>
            <person name="Leao P.N."/>
        </authorList>
    </citation>
    <scope>NUCLEOTIDE SEQUENCE</scope>
    <source>
        <strain evidence="3">LEGE 11479</strain>
    </source>
</reference>
<organism evidence="3 4">
    <name type="scientific">Leptolyngbya cf. ectocarpi LEGE 11479</name>
    <dbReference type="NCBI Taxonomy" id="1828722"/>
    <lineage>
        <taxon>Bacteria</taxon>
        <taxon>Bacillati</taxon>
        <taxon>Cyanobacteriota</taxon>
        <taxon>Cyanophyceae</taxon>
        <taxon>Leptolyngbyales</taxon>
        <taxon>Leptolyngbyaceae</taxon>
        <taxon>Leptolyngbya group</taxon>
        <taxon>Leptolyngbya</taxon>
    </lineage>
</organism>
<evidence type="ECO:0000313" key="3">
    <source>
        <dbReference type="EMBL" id="MBE9067421.1"/>
    </source>
</evidence>
<evidence type="ECO:0000256" key="1">
    <source>
        <dbReference type="SAM" id="Phobius"/>
    </source>
</evidence>
<feature type="transmembrane region" description="Helical" evidence="1">
    <location>
        <begin position="14"/>
        <end position="34"/>
    </location>
</feature>
<keyword evidence="1" id="KW-0472">Membrane</keyword>
<dbReference type="Pfam" id="PF19443">
    <property type="entry name" value="DAHL"/>
    <property type="match status" value="1"/>
</dbReference>
<evidence type="ECO:0000259" key="2">
    <source>
        <dbReference type="Pfam" id="PF19443"/>
    </source>
</evidence>
<dbReference type="Proteomes" id="UP000615026">
    <property type="component" value="Unassembled WGS sequence"/>
</dbReference>
<dbReference type="InterPro" id="IPR045812">
    <property type="entry name" value="DAHL"/>
</dbReference>
<proteinExistence type="predicted"/>
<evidence type="ECO:0000313" key="4">
    <source>
        <dbReference type="Proteomes" id="UP000615026"/>
    </source>
</evidence>
<sequence>MVVSRLSSRLGRQVRVIMVAIAATIVLISGLLIYKSLPVSFQEYKQYRDQVIQLNELEANFSQEVLKARYELFAYYDPIVNNLTAQGDTLAALRLIPSFVSAGDQQEIRTALETRQASLEQRENLSEWFKARNALLKNSLRYLPFLSDQIDEKLSDPKLVETLEAANVATLDNTLNQLIRNLLLFTATTDEGLSTQLQTLLASLNRLQNTLEVSEADLPLQLVQSHANVIFNAKPLIEEVTAQLLQPLDTSTAPIASTLEASYRLALANTRVYRFLMYAWFLMLLIGGILWLQHQKQKTQITLSKSYSQVETMAAALDHILSPRSENESSKVLSDLTAYTTQENSLGRLAKGILRVKTDLNHRQPVTARKD</sequence>
<dbReference type="EMBL" id="JADEXP010000094">
    <property type="protein sequence ID" value="MBE9067421.1"/>
    <property type="molecule type" value="Genomic_DNA"/>
</dbReference>
<keyword evidence="1" id="KW-0812">Transmembrane</keyword>
<feature type="transmembrane region" description="Helical" evidence="1">
    <location>
        <begin position="272"/>
        <end position="292"/>
    </location>
</feature>
<keyword evidence="4" id="KW-1185">Reference proteome</keyword>
<gene>
    <name evidence="3" type="ORF">IQ260_12215</name>
</gene>
<keyword evidence="1" id="KW-1133">Transmembrane helix</keyword>
<accession>A0A928ZU01</accession>